<feature type="chain" id="PRO_5026795237" description="Outer membrane beta-barrel protein" evidence="2">
    <location>
        <begin position="40"/>
        <end position="735"/>
    </location>
</feature>
<feature type="signal peptide" evidence="2">
    <location>
        <begin position="1"/>
        <end position="39"/>
    </location>
</feature>
<evidence type="ECO:0000313" key="4">
    <source>
        <dbReference type="Proteomes" id="UP000477311"/>
    </source>
</evidence>
<evidence type="ECO:0000313" key="3">
    <source>
        <dbReference type="EMBL" id="NGO38634.1"/>
    </source>
</evidence>
<dbReference type="EMBL" id="JAAKYA010000027">
    <property type="protein sequence ID" value="NGO38634.1"/>
    <property type="molecule type" value="Genomic_DNA"/>
</dbReference>
<accession>A0A6M1RT66</accession>
<proteinExistence type="predicted"/>
<dbReference type="RefSeq" id="WP_165106210.1">
    <property type="nucleotide sequence ID" value="NZ_JAAKYA010000027.1"/>
</dbReference>
<organism evidence="3 4">
    <name type="scientific">Limisphaera ngatamarikiensis</name>
    <dbReference type="NCBI Taxonomy" id="1324935"/>
    <lineage>
        <taxon>Bacteria</taxon>
        <taxon>Pseudomonadati</taxon>
        <taxon>Verrucomicrobiota</taxon>
        <taxon>Verrucomicrobiia</taxon>
        <taxon>Limisphaerales</taxon>
        <taxon>Limisphaeraceae</taxon>
        <taxon>Limisphaera</taxon>
    </lineage>
</organism>
<comment type="caution">
    <text evidence="3">The sequence shown here is derived from an EMBL/GenBank/DDBJ whole genome shotgun (WGS) entry which is preliminary data.</text>
</comment>
<evidence type="ECO:0000256" key="2">
    <source>
        <dbReference type="SAM" id="SignalP"/>
    </source>
</evidence>
<reference evidence="3 4" key="1">
    <citation type="submission" date="2020-02" db="EMBL/GenBank/DDBJ databases">
        <title>Draft genome sequence of Limisphaera ngatamarikiensis NGM72.4T, a thermophilic Verrucomicrobia grouped in subdivision 3.</title>
        <authorList>
            <person name="Carere C.R."/>
            <person name="Steen J."/>
            <person name="Hugenholtz P."/>
            <person name="Stott M.B."/>
        </authorList>
    </citation>
    <scope>NUCLEOTIDE SEQUENCE [LARGE SCALE GENOMIC DNA]</scope>
    <source>
        <strain evidence="3 4">NGM72.4</strain>
    </source>
</reference>
<dbReference type="Proteomes" id="UP000477311">
    <property type="component" value="Unassembled WGS sequence"/>
</dbReference>
<keyword evidence="4" id="KW-1185">Reference proteome</keyword>
<feature type="region of interest" description="Disordered" evidence="1">
    <location>
        <begin position="36"/>
        <end position="73"/>
    </location>
</feature>
<sequence>MKSARPQSQPRIRTRRPVPWWTSLFLAPAVSLFSPGAAARETGTDTTPPGTEASKASTTDSAETDAPGTEMLSPQQWFEGGAENYNNWIEFAFGGLLTRGNRAEAQARHQLRDGVFGGIRDLHYQAEVAKGLQLSLDGRALFDERDYRLTLDLTKEAAWFLRFHASQSRLWSPAAGGGYGPDNHWYTFPGEDVWGLDRTELGVEAGLTRENLPQVTFRYRHRTREGTRDSTTWGMAHPSTTNPNRALGTSPAFYDLDEVVDTFELDVKHRIKQTDVGLGLRYETADLDNARKVLEYPGEPVERKLTDRQGTQYDLFSVHAWTETWLRKNLFLSTGYLHANLDSDFDGSRIYGTDFDVGYVPGYPLGYTSLTGGAQQREHVFNANLMYQPHAHWTLIPSLRVQKLDADANTSGQGTLGSAGSLFSARSERDLIDVRERLEIRYTGLTNWSFQAVADWTQSDGSLDELGGLSLVGGTGVAPVQRKTDDSRFFQKYSLGARWYATRWATLQAGAYFKRNRYEYDHTTDSTANNSFNRYPAYLEYQRFDTWDAHAVFTLRPWTRLNLITRYEFQQSTVDTRPDTASGLGQTESADITSHIVQQSVGFTPWSRLTLQGSWSYVWSEIETPASQVTRALLASQNNYWMAQLNALFVVDDRTDLNTGWFYYRSDNFEDTWADGLPLGAGVEEQGVTATCTRRLSPHLRLTLRYGYVHHRDETFGQSRNYEAHWVASTLQYRF</sequence>
<name>A0A6M1RT66_9BACT</name>
<dbReference type="SUPFAM" id="SSF56935">
    <property type="entry name" value="Porins"/>
    <property type="match status" value="1"/>
</dbReference>
<evidence type="ECO:0000256" key="1">
    <source>
        <dbReference type="SAM" id="MobiDB-lite"/>
    </source>
</evidence>
<evidence type="ECO:0008006" key="5">
    <source>
        <dbReference type="Google" id="ProtNLM"/>
    </source>
</evidence>
<gene>
    <name evidence="3" type="ORF">G4L39_04360</name>
</gene>
<dbReference type="AlphaFoldDB" id="A0A6M1RT66"/>
<protein>
    <recommendedName>
        <fullName evidence="5">Outer membrane beta-barrel protein</fullName>
    </recommendedName>
</protein>
<keyword evidence="2" id="KW-0732">Signal</keyword>